<name>A0A8S5LPI9_9CAUD</name>
<protein>
    <submittedName>
        <fullName evidence="1">Uncharacterized protein</fullName>
    </submittedName>
</protein>
<proteinExistence type="predicted"/>
<organism evidence="1">
    <name type="scientific">Siphoviridae sp. ctoiW10</name>
    <dbReference type="NCBI Taxonomy" id="2827592"/>
    <lineage>
        <taxon>Viruses</taxon>
        <taxon>Duplodnaviria</taxon>
        <taxon>Heunggongvirae</taxon>
        <taxon>Uroviricota</taxon>
        <taxon>Caudoviricetes</taxon>
    </lineage>
</organism>
<dbReference type="EMBL" id="BK015888">
    <property type="protein sequence ID" value="DAD71862.1"/>
    <property type="molecule type" value="Genomic_DNA"/>
</dbReference>
<evidence type="ECO:0000313" key="1">
    <source>
        <dbReference type="EMBL" id="DAD71862.1"/>
    </source>
</evidence>
<sequence length="237" mass="27109">MGTSWSEIISDHAMVFIDDVRLTDQAAESPARFLRRMSLYMKNAIPVFNRPPEMVDYLKEGLTEPAYGDSTWVSTLESIAKETKVETGMTGYELFSCAQRAEQPDGSVLLVAYGEAVYDPETGTVTFPPQMDAGLQYEMDFYTDGAFAHDLTAEQKRLLGLCVASVWDERFFRNWLSDAPKDHDRSFNPPNEPQYMEKGNKKKLQNRGLLNQELRKYEQDCLYATAFHRSARQMKLI</sequence>
<accession>A0A8S5LPI9</accession>
<reference evidence="1" key="1">
    <citation type="journal article" date="2021" name="Proc. Natl. Acad. Sci. U.S.A.">
        <title>A Catalog of Tens of Thousands of Viruses from Human Metagenomes Reveals Hidden Associations with Chronic Diseases.</title>
        <authorList>
            <person name="Tisza M.J."/>
            <person name="Buck C.B."/>
        </authorList>
    </citation>
    <scope>NUCLEOTIDE SEQUENCE</scope>
    <source>
        <strain evidence="1">CtoiW10</strain>
    </source>
</reference>